<comment type="caution">
    <text evidence="1">The sequence shown here is derived from an EMBL/GenBank/DDBJ whole genome shotgun (WGS) entry which is preliminary data.</text>
</comment>
<proteinExistence type="predicted"/>
<dbReference type="AlphaFoldDB" id="A0A645JMB4"/>
<organism evidence="1">
    <name type="scientific">bioreactor metagenome</name>
    <dbReference type="NCBI Taxonomy" id="1076179"/>
    <lineage>
        <taxon>unclassified sequences</taxon>
        <taxon>metagenomes</taxon>
        <taxon>ecological metagenomes</taxon>
    </lineage>
</organism>
<evidence type="ECO:0000313" key="1">
    <source>
        <dbReference type="EMBL" id="MPN64788.1"/>
    </source>
</evidence>
<accession>A0A645JMB4</accession>
<reference evidence="1" key="1">
    <citation type="submission" date="2019-08" db="EMBL/GenBank/DDBJ databases">
        <authorList>
            <person name="Kucharzyk K."/>
            <person name="Murdoch R.W."/>
            <person name="Higgins S."/>
            <person name="Loffler F."/>
        </authorList>
    </citation>
    <scope>NUCLEOTIDE SEQUENCE</scope>
</reference>
<name>A0A645JMB4_9ZZZZ</name>
<gene>
    <name evidence="1" type="ORF">SDC9_212565</name>
</gene>
<protein>
    <submittedName>
        <fullName evidence="1">Uncharacterized protein</fullName>
    </submittedName>
</protein>
<sequence>MFDDIVRNRPLARNVRQAVRREKSGGFDFRTVRGDVAGIILSEAPEHEGVAKRPELAVEVADVLDRNPNFLPHLAANRLLQRFAAFDEPGHQAVHGL</sequence>
<dbReference type="EMBL" id="VSSQ01146169">
    <property type="protein sequence ID" value="MPN64788.1"/>
    <property type="molecule type" value="Genomic_DNA"/>
</dbReference>